<evidence type="ECO:0000259" key="1">
    <source>
        <dbReference type="Pfam" id="PF13976"/>
    </source>
</evidence>
<dbReference type="InterPro" id="IPR025724">
    <property type="entry name" value="GAG-pre-integrase_dom"/>
</dbReference>
<sequence length="122" mass="13886">MYERRNRVSSLSKRQTWHSTSCSHAATTVLRVVNMARDQAESNQWTDWHKRFGHISYTGLKQLYQQGLVDGMSVDENSPTPDCEACICNAVLNIVFIFSFLLPSSLPPHLHLQLPCTRSQHG</sequence>
<dbReference type="Proteomes" id="UP000092154">
    <property type="component" value="Unassembled WGS sequence"/>
</dbReference>
<dbReference type="InParanoid" id="A0A1B7MUU2"/>
<protein>
    <recommendedName>
        <fullName evidence="1">GAG-pre-integrase domain-containing protein</fullName>
    </recommendedName>
</protein>
<gene>
    <name evidence="2" type="ORF">K503DRAFT_311211</name>
</gene>
<name>A0A1B7MUU2_9AGAM</name>
<evidence type="ECO:0000313" key="3">
    <source>
        <dbReference type="Proteomes" id="UP000092154"/>
    </source>
</evidence>
<feature type="domain" description="GAG-pre-integrase" evidence="1">
    <location>
        <begin position="40"/>
        <end position="87"/>
    </location>
</feature>
<dbReference type="AlphaFoldDB" id="A0A1B7MUU2"/>
<dbReference type="EMBL" id="KV448422">
    <property type="protein sequence ID" value="OAX36366.1"/>
    <property type="molecule type" value="Genomic_DNA"/>
</dbReference>
<dbReference type="OrthoDB" id="7691805at2759"/>
<dbReference type="Pfam" id="PF13976">
    <property type="entry name" value="gag_pre-integrs"/>
    <property type="match status" value="1"/>
</dbReference>
<proteinExistence type="predicted"/>
<accession>A0A1B7MUU2</accession>
<organism evidence="2 3">
    <name type="scientific">Rhizopogon vinicolor AM-OR11-026</name>
    <dbReference type="NCBI Taxonomy" id="1314800"/>
    <lineage>
        <taxon>Eukaryota</taxon>
        <taxon>Fungi</taxon>
        <taxon>Dikarya</taxon>
        <taxon>Basidiomycota</taxon>
        <taxon>Agaricomycotina</taxon>
        <taxon>Agaricomycetes</taxon>
        <taxon>Agaricomycetidae</taxon>
        <taxon>Boletales</taxon>
        <taxon>Suillineae</taxon>
        <taxon>Rhizopogonaceae</taxon>
        <taxon>Rhizopogon</taxon>
    </lineage>
</organism>
<evidence type="ECO:0000313" key="2">
    <source>
        <dbReference type="EMBL" id="OAX36366.1"/>
    </source>
</evidence>
<keyword evidence="3" id="KW-1185">Reference proteome</keyword>
<reference evidence="2 3" key="1">
    <citation type="submission" date="2016-06" db="EMBL/GenBank/DDBJ databases">
        <title>Comparative genomics of the ectomycorrhizal sister species Rhizopogon vinicolor and Rhizopogon vesiculosus (Basidiomycota: Boletales) reveals a divergence of the mating type B locus.</title>
        <authorList>
            <consortium name="DOE Joint Genome Institute"/>
            <person name="Mujic A.B."/>
            <person name="Kuo A."/>
            <person name="Tritt A."/>
            <person name="Lipzen A."/>
            <person name="Chen C."/>
            <person name="Johnson J."/>
            <person name="Sharma A."/>
            <person name="Barry K."/>
            <person name="Grigoriev I.V."/>
            <person name="Spatafora J.W."/>
        </authorList>
    </citation>
    <scope>NUCLEOTIDE SEQUENCE [LARGE SCALE GENOMIC DNA]</scope>
    <source>
        <strain evidence="2 3">AM-OR11-026</strain>
    </source>
</reference>